<dbReference type="Proteomes" id="UP001149090">
    <property type="component" value="Unassembled WGS sequence"/>
</dbReference>
<protein>
    <submittedName>
        <fullName evidence="1">Uncharacterized protein</fullName>
    </submittedName>
</protein>
<sequence>MRTKLDNVVLKPEIEPQISLKISDSNNYLLNQNLITKFQIHLELLFAKLSLSFQFKFGNSKHSFLFDLSDISSSLFADIINNQEIEKMREFALKLGSISLDYFPESFSKSDTNQIPSRSVGRNIFQFPIKELANESIPFLDLQYSTQKEHSFSTKISSSNLILDFHVFKLFSTFLSSTILKKLSQFFPSTPRKTSHESKQIQQEQITSLDSETIDNSLFLQQDDMQINIFQKLFDIPKIDVKISHFKIFIESESP</sequence>
<keyword evidence="2" id="KW-1185">Reference proteome</keyword>
<reference evidence="1" key="1">
    <citation type="submission" date="2022-10" db="EMBL/GenBank/DDBJ databases">
        <title>Novel sulphate-reducing endosymbionts in the free-living metamonad Anaeramoeba.</title>
        <authorList>
            <person name="Jerlstrom-Hultqvist J."/>
            <person name="Cepicka I."/>
            <person name="Gallot-Lavallee L."/>
            <person name="Salas-Leiva D."/>
            <person name="Curtis B.A."/>
            <person name="Zahonova K."/>
            <person name="Pipaliya S."/>
            <person name="Dacks J."/>
            <person name="Roger A.J."/>
        </authorList>
    </citation>
    <scope>NUCLEOTIDE SEQUENCE</scope>
    <source>
        <strain evidence="1">BMAN</strain>
    </source>
</reference>
<evidence type="ECO:0000313" key="2">
    <source>
        <dbReference type="Proteomes" id="UP001149090"/>
    </source>
</evidence>
<proteinExistence type="predicted"/>
<evidence type="ECO:0000313" key="1">
    <source>
        <dbReference type="EMBL" id="KAJ5072403.1"/>
    </source>
</evidence>
<name>A0A9Q0RAE3_ANAIG</name>
<gene>
    <name evidence="1" type="ORF">M0811_01417</name>
</gene>
<comment type="caution">
    <text evidence="1">The sequence shown here is derived from an EMBL/GenBank/DDBJ whole genome shotgun (WGS) entry which is preliminary data.</text>
</comment>
<organism evidence="1 2">
    <name type="scientific">Anaeramoeba ignava</name>
    <name type="common">Anaerobic marine amoeba</name>
    <dbReference type="NCBI Taxonomy" id="1746090"/>
    <lineage>
        <taxon>Eukaryota</taxon>
        <taxon>Metamonada</taxon>
        <taxon>Anaeramoebidae</taxon>
        <taxon>Anaeramoeba</taxon>
    </lineage>
</organism>
<dbReference type="EMBL" id="JAPDFW010000081">
    <property type="protein sequence ID" value="KAJ5072403.1"/>
    <property type="molecule type" value="Genomic_DNA"/>
</dbReference>
<accession>A0A9Q0RAE3</accession>
<dbReference type="AlphaFoldDB" id="A0A9Q0RAE3"/>